<dbReference type="NCBIfam" id="TIGR02916">
    <property type="entry name" value="PEP_his_kin"/>
    <property type="match status" value="1"/>
</dbReference>
<keyword evidence="5 10" id="KW-0418">Kinase</keyword>
<feature type="transmembrane region" description="Helical" evidence="8">
    <location>
        <begin position="6"/>
        <end position="27"/>
    </location>
</feature>
<evidence type="ECO:0000313" key="11">
    <source>
        <dbReference type="Proteomes" id="UP000319897"/>
    </source>
</evidence>
<dbReference type="PANTHER" id="PTHR44936">
    <property type="entry name" value="SENSOR PROTEIN CREC"/>
    <property type="match status" value="1"/>
</dbReference>
<evidence type="ECO:0000313" key="10">
    <source>
        <dbReference type="EMBL" id="TPE61785.1"/>
    </source>
</evidence>
<dbReference type="CDD" id="cd00075">
    <property type="entry name" value="HATPase"/>
    <property type="match status" value="1"/>
</dbReference>
<dbReference type="InterPro" id="IPR050980">
    <property type="entry name" value="2C_sensor_his_kinase"/>
</dbReference>
<evidence type="ECO:0000256" key="8">
    <source>
        <dbReference type="SAM" id="Phobius"/>
    </source>
</evidence>
<dbReference type="InterPro" id="IPR005467">
    <property type="entry name" value="His_kinase_dom"/>
</dbReference>
<evidence type="ECO:0000256" key="2">
    <source>
        <dbReference type="ARBA" id="ARBA00012438"/>
    </source>
</evidence>
<dbReference type="InterPro" id="IPR036890">
    <property type="entry name" value="HATPase_C_sf"/>
</dbReference>
<comment type="caution">
    <text evidence="10">The sequence shown here is derived from an EMBL/GenBank/DDBJ whole genome shotgun (WGS) entry which is preliminary data.</text>
</comment>
<keyword evidence="8" id="KW-1133">Transmembrane helix</keyword>
<feature type="transmembrane region" description="Helical" evidence="8">
    <location>
        <begin position="137"/>
        <end position="160"/>
    </location>
</feature>
<reference evidence="10 11" key="1">
    <citation type="submission" date="2019-06" db="EMBL/GenBank/DDBJ databases">
        <authorList>
            <person name="Lee I."/>
            <person name="Jang G.I."/>
            <person name="Hwang C.Y."/>
        </authorList>
    </citation>
    <scope>NUCLEOTIDE SEQUENCE [LARGE SCALE GENOMIC DNA]</scope>
    <source>
        <strain evidence="10 11">PAMC 28131</strain>
    </source>
</reference>
<evidence type="ECO:0000256" key="6">
    <source>
        <dbReference type="ARBA" id="ARBA00022840"/>
    </source>
</evidence>
<feature type="transmembrane region" description="Helical" evidence="8">
    <location>
        <begin position="264"/>
        <end position="286"/>
    </location>
</feature>
<dbReference type="SUPFAM" id="SSF55781">
    <property type="entry name" value="GAF domain-like"/>
    <property type="match status" value="1"/>
</dbReference>
<dbReference type="SUPFAM" id="SSF55874">
    <property type="entry name" value="ATPase domain of HSP90 chaperone/DNA topoisomerase II/histidine kinase"/>
    <property type="match status" value="1"/>
</dbReference>
<dbReference type="PRINTS" id="PR00344">
    <property type="entry name" value="BCTRLSENSOR"/>
</dbReference>
<keyword evidence="4" id="KW-0547">Nucleotide-binding</keyword>
<dbReference type="OrthoDB" id="9785691at2"/>
<dbReference type="Proteomes" id="UP000319897">
    <property type="component" value="Unassembled WGS sequence"/>
</dbReference>
<feature type="transmembrane region" description="Helical" evidence="8">
    <location>
        <begin position="98"/>
        <end position="117"/>
    </location>
</feature>
<dbReference type="InterPro" id="IPR029016">
    <property type="entry name" value="GAF-like_dom_sf"/>
</dbReference>
<name>A0A501XMW8_9SPHN</name>
<dbReference type="InterPro" id="IPR003594">
    <property type="entry name" value="HATPase_dom"/>
</dbReference>
<protein>
    <recommendedName>
        <fullName evidence="2">histidine kinase</fullName>
        <ecNumber evidence="2">2.7.13.3</ecNumber>
    </recommendedName>
</protein>
<dbReference type="Gene3D" id="3.30.450.40">
    <property type="match status" value="1"/>
</dbReference>
<comment type="catalytic activity">
    <reaction evidence="1">
        <text>ATP + protein L-histidine = ADP + protein N-phospho-L-histidine.</text>
        <dbReference type="EC" id="2.7.13.3"/>
    </reaction>
</comment>
<keyword evidence="3 10" id="KW-0808">Transferase</keyword>
<evidence type="ECO:0000256" key="3">
    <source>
        <dbReference type="ARBA" id="ARBA00022679"/>
    </source>
</evidence>
<feature type="region of interest" description="Disordered" evidence="7">
    <location>
        <begin position="688"/>
        <end position="719"/>
    </location>
</feature>
<dbReference type="Pfam" id="PF02518">
    <property type="entry name" value="HATPase_c"/>
    <property type="match status" value="1"/>
</dbReference>
<dbReference type="GO" id="GO:0004673">
    <property type="term" value="F:protein histidine kinase activity"/>
    <property type="evidence" value="ECO:0007669"/>
    <property type="project" value="UniProtKB-EC"/>
</dbReference>
<dbReference type="PANTHER" id="PTHR44936:SF10">
    <property type="entry name" value="SENSOR PROTEIN RSTB"/>
    <property type="match status" value="1"/>
</dbReference>
<dbReference type="AlphaFoldDB" id="A0A501XMW8"/>
<feature type="domain" description="Histidine kinase" evidence="9">
    <location>
        <begin position="498"/>
        <end position="706"/>
    </location>
</feature>
<dbReference type="GO" id="GO:0005524">
    <property type="term" value="F:ATP binding"/>
    <property type="evidence" value="ECO:0007669"/>
    <property type="project" value="UniProtKB-KW"/>
</dbReference>
<feature type="transmembrane region" description="Helical" evidence="8">
    <location>
        <begin position="241"/>
        <end position="258"/>
    </location>
</feature>
<organism evidence="10 11">
    <name type="scientific">Sandaracinobacter neustonicus</name>
    <dbReference type="NCBI Taxonomy" id="1715348"/>
    <lineage>
        <taxon>Bacteria</taxon>
        <taxon>Pseudomonadati</taxon>
        <taxon>Pseudomonadota</taxon>
        <taxon>Alphaproteobacteria</taxon>
        <taxon>Sphingomonadales</taxon>
        <taxon>Sphingosinicellaceae</taxon>
        <taxon>Sandaracinobacter</taxon>
    </lineage>
</organism>
<dbReference type="SMART" id="SM00387">
    <property type="entry name" value="HATPase_c"/>
    <property type="match status" value="1"/>
</dbReference>
<gene>
    <name evidence="10" type="primary">prsK</name>
    <name evidence="10" type="ORF">FJQ54_07755</name>
</gene>
<feature type="transmembrane region" description="Helical" evidence="8">
    <location>
        <begin position="172"/>
        <end position="194"/>
    </location>
</feature>
<dbReference type="InterPro" id="IPR004358">
    <property type="entry name" value="Sig_transdc_His_kin-like_C"/>
</dbReference>
<keyword evidence="8" id="KW-0812">Transmembrane</keyword>
<evidence type="ECO:0000256" key="4">
    <source>
        <dbReference type="ARBA" id="ARBA00022741"/>
    </source>
</evidence>
<evidence type="ECO:0000256" key="5">
    <source>
        <dbReference type="ARBA" id="ARBA00022777"/>
    </source>
</evidence>
<keyword evidence="8" id="KW-0472">Membrane</keyword>
<dbReference type="Gene3D" id="3.30.565.10">
    <property type="entry name" value="Histidine kinase-like ATPase, C-terminal domain"/>
    <property type="match status" value="1"/>
</dbReference>
<sequence>MPAMLGTISLLSHLVATIAFAVLGLALSVRRAPTGVRLAVALASFVTAFWAAGHVLADIYGPEQVPWLSRAETLRTASWIGVLILLQRRSLGLAERPSQSFVLALGLGFIIALQLALDIMFNLGSSSGSLTDEPFGAMLFVAGRLILAISGLVLLHNLYVNSGDGGGLSFRLFAVGLGVIFAYDLNLYTLQFLLGDINQSLLGIRGAVNALAVPLIYLALRQDGDGRFHLSRQAAFQTVSFSIIGLYLIVMSLLAYGLKITGGSWGQLLQVTFLAATMIAGVLVMLSPRFRAELRVRIARNFYRYRYDYRVEWLRFIDKIDSAEATRTELPVAPVRERLIEAIATVLECPGGALFEPLDGHGYHLTSRWRWPDLDVSTVADSAALTLYFSEAGRIADFDQLRADAAAGTSGSHGSLTLPAWAAGDKSIWLGVPLIHRDTLAGILLLQRSLAARDLNWEDYDLLRTLGRQSASYLAEAETQTQLEEARRFEEYNRRFAFVMHDVKNVVSQLGLLARNAERHADKPEFRADMIATLNASVSKMTDLLKLMAREPEVRGAAGEQPGDYVDIARILTIVAAAQRRQHSALELEGADGQIEIPGDGGRLEAMLTHLVQNAIDASAPDAPIRLQLELRAADVKISISDNGHGMSPAFVRDELFKPFRSTKDGGFGIGAFEAREIARAHGGRLEVESRPGEGSTFTLTLPRTGKTPGQTLKKVVRS</sequence>
<keyword evidence="11" id="KW-1185">Reference proteome</keyword>
<feature type="transmembrane region" description="Helical" evidence="8">
    <location>
        <begin position="39"/>
        <end position="61"/>
    </location>
</feature>
<keyword evidence="6" id="KW-0067">ATP-binding</keyword>
<accession>A0A501XMW8</accession>
<dbReference type="PROSITE" id="PS50109">
    <property type="entry name" value="HIS_KIN"/>
    <property type="match status" value="1"/>
</dbReference>
<proteinExistence type="predicted"/>
<feature type="transmembrane region" description="Helical" evidence="8">
    <location>
        <begin position="200"/>
        <end position="220"/>
    </location>
</feature>
<evidence type="ECO:0000256" key="1">
    <source>
        <dbReference type="ARBA" id="ARBA00000085"/>
    </source>
</evidence>
<dbReference type="EMBL" id="VFSU01000021">
    <property type="protein sequence ID" value="TPE61785.1"/>
    <property type="molecule type" value="Genomic_DNA"/>
</dbReference>
<evidence type="ECO:0000259" key="9">
    <source>
        <dbReference type="PROSITE" id="PS50109"/>
    </source>
</evidence>
<dbReference type="EC" id="2.7.13.3" evidence="2"/>
<evidence type="ECO:0000256" key="7">
    <source>
        <dbReference type="SAM" id="MobiDB-lite"/>
    </source>
</evidence>
<dbReference type="InterPro" id="IPR014265">
    <property type="entry name" value="XrtA/PrsK"/>
</dbReference>